<accession>W0RHR3</accession>
<proteinExistence type="predicted"/>
<dbReference type="OrthoDB" id="9778153at2"/>
<sequence length="317" mass="32351">MTALEILLARVVDYAGLFPPAALDLAAAVRQFGEHRASAERWMLGRLVVPAARLGDLAEAMTTEVPNGSAAWRLAVLATAPLDPAGGLGIAWGIDLARITAFRVACDAPVNALELRGGDADALALARRAAADAGVAPAATFVEVPWGADHDALARAAHAHGVSLKLRTGGVTADAFPDADVVVRFVAACVARGVSFKLTAGLHHALRGEHALTYEPGCARGTMHGFLNALAATALLADGHDAGAVQPLLEERDVGALAFDDGGLRWRGLGAGLTAVRAARRAFASFGSCSFAEPVAELRALGLLPAAAGAALAATDD</sequence>
<dbReference type="PATRIC" id="fig|861299.3.peg.2371"/>
<evidence type="ECO:0000313" key="2">
    <source>
        <dbReference type="Proteomes" id="UP000019151"/>
    </source>
</evidence>
<keyword evidence="2" id="KW-1185">Reference proteome</keyword>
<dbReference type="HOGENOM" id="CLU_058236_0_0_0"/>
<reference evidence="1 2" key="1">
    <citation type="journal article" date="2014" name="Genome Announc.">
        <title>Genome Sequence and Methylome of Soil Bacterium Gemmatirosa kalamazoonensis KBS708T, a Member of the Rarely Cultivated Gemmatimonadetes Phylum.</title>
        <authorList>
            <person name="Debruyn J.M."/>
            <person name="Radosevich M."/>
            <person name="Wommack K.E."/>
            <person name="Polson S.W."/>
            <person name="Hauser L.J."/>
            <person name="Fawaz M.N."/>
            <person name="Korlach J."/>
            <person name="Tsai Y.C."/>
        </authorList>
    </citation>
    <scope>NUCLEOTIDE SEQUENCE [LARGE SCALE GENOMIC DNA]</scope>
    <source>
        <strain evidence="1 2">KBS708</strain>
    </source>
</reference>
<dbReference type="eggNOG" id="COG0124">
    <property type="taxonomic scope" value="Bacteria"/>
</dbReference>
<dbReference type="AlphaFoldDB" id="W0RHR3"/>
<dbReference type="Proteomes" id="UP000019151">
    <property type="component" value="Chromosome"/>
</dbReference>
<dbReference type="InParanoid" id="W0RHR3"/>
<protein>
    <submittedName>
        <fullName evidence="1">Uncharacterized protein</fullName>
    </submittedName>
</protein>
<dbReference type="STRING" id="861299.J421_2328"/>
<evidence type="ECO:0000313" key="1">
    <source>
        <dbReference type="EMBL" id="AHG89865.1"/>
    </source>
</evidence>
<gene>
    <name evidence="1" type="ORF">J421_2328</name>
</gene>
<organism evidence="1 2">
    <name type="scientific">Gemmatirosa kalamazoonensis</name>
    <dbReference type="NCBI Taxonomy" id="861299"/>
    <lineage>
        <taxon>Bacteria</taxon>
        <taxon>Pseudomonadati</taxon>
        <taxon>Gemmatimonadota</taxon>
        <taxon>Gemmatimonadia</taxon>
        <taxon>Gemmatimonadales</taxon>
        <taxon>Gemmatimonadaceae</taxon>
        <taxon>Gemmatirosa</taxon>
    </lineage>
</organism>
<dbReference type="EMBL" id="CP007128">
    <property type="protein sequence ID" value="AHG89865.1"/>
    <property type="molecule type" value="Genomic_DNA"/>
</dbReference>
<dbReference type="RefSeq" id="WP_025411348.1">
    <property type="nucleotide sequence ID" value="NZ_CP007128.1"/>
</dbReference>
<name>W0RHR3_9BACT</name>
<dbReference type="KEGG" id="gba:J421_2328"/>